<accession>A0A1H2DR89</accession>
<name>A0A1H2DR89_9ACTN</name>
<dbReference type="Proteomes" id="UP000183180">
    <property type="component" value="Unassembled WGS sequence"/>
</dbReference>
<sequence length="59" mass="6246">MPLVVAFGLNLSEQQQGAILAVSTIALGFLFTRPQVTPKVLAGIELPADGVEREVNLGR</sequence>
<evidence type="ECO:0000313" key="1">
    <source>
        <dbReference type="EMBL" id="SDT85417.1"/>
    </source>
</evidence>
<protein>
    <submittedName>
        <fullName evidence="1">Uncharacterized protein</fullName>
    </submittedName>
</protein>
<dbReference type="EMBL" id="FNLM01000019">
    <property type="protein sequence ID" value="SDT85417.1"/>
    <property type="molecule type" value="Genomic_DNA"/>
</dbReference>
<organism evidence="1 2">
    <name type="scientific">Gordonia westfalica</name>
    <dbReference type="NCBI Taxonomy" id="158898"/>
    <lineage>
        <taxon>Bacteria</taxon>
        <taxon>Bacillati</taxon>
        <taxon>Actinomycetota</taxon>
        <taxon>Actinomycetes</taxon>
        <taxon>Mycobacteriales</taxon>
        <taxon>Gordoniaceae</taxon>
        <taxon>Gordonia</taxon>
    </lineage>
</organism>
<dbReference type="AlphaFoldDB" id="A0A1H2DR89"/>
<reference evidence="1 2" key="1">
    <citation type="submission" date="2016-10" db="EMBL/GenBank/DDBJ databases">
        <authorList>
            <person name="de Groot N.N."/>
        </authorList>
    </citation>
    <scope>NUCLEOTIDE SEQUENCE [LARGE SCALE GENOMIC DNA]</scope>
    <source>
        <strain evidence="1 2">DSM 44215</strain>
    </source>
</reference>
<gene>
    <name evidence="1" type="ORF">SAMN04488548_11910</name>
</gene>
<proteinExistence type="predicted"/>
<evidence type="ECO:0000313" key="2">
    <source>
        <dbReference type="Proteomes" id="UP000183180"/>
    </source>
</evidence>
<dbReference type="STRING" id="158898.SAMN04488548_11910"/>